<dbReference type="PANTHER" id="PTHR43056">
    <property type="entry name" value="PEPTIDASE S9 PROLYL OLIGOPEPTIDASE"/>
    <property type="match status" value="1"/>
</dbReference>
<proteinExistence type="predicted"/>
<dbReference type="InterPro" id="IPR029058">
    <property type="entry name" value="AB_hydrolase_fold"/>
</dbReference>
<gene>
    <name evidence="3" type="ORF">SAMN04488559_10912</name>
</gene>
<dbReference type="RefSeq" id="WP_092652159.1">
    <property type="nucleotide sequence ID" value="NZ_FOHA01000009.1"/>
</dbReference>
<organism evidence="3 4">
    <name type="scientific">Isobaculum melis</name>
    <dbReference type="NCBI Taxonomy" id="142588"/>
    <lineage>
        <taxon>Bacteria</taxon>
        <taxon>Bacillati</taxon>
        <taxon>Bacillota</taxon>
        <taxon>Bacilli</taxon>
        <taxon>Lactobacillales</taxon>
        <taxon>Carnobacteriaceae</taxon>
        <taxon>Isobaculum</taxon>
    </lineage>
</organism>
<dbReference type="Pfam" id="PF08530">
    <property type="entry name" value="PepX_C"/>
    <property type="match status" value="1"/>
</dbReference>
<keyword evidence="1" id="KW-0378">Hydrolase</keyword>
<dbReference type="InterPro" id="IPR008979">
    <property type="entry name" value="Galactose-bd-like_sf"/>
</dbReference>
<protein>
    <recommendedName>
        <fullName evidence="2">Xaa-Pro dipeptidyl-peptidase C-terminal domain-containing protein</fullName>
    </recommendedName>
</protein>
<dbReference type="SUPFAM" id="SSF49785">
    <property type="entry name" value="Galactose-binding domain-like"/>
    <property type="match status" value="1"/>
</dbReference>
<accession>A0A1H9SSM7</accession>
<dbReference type="InterPro" id="IPR000383">
    <property type="entry name" value="Xaa-Pro-like_dom"/>
</dbReference>
<dbReference type="Pfam" id="PF02129">
    <property type="entry name" value="Peptidase_S15"/>
    <property type="match status" value="1"/>
</dbReference>
<reference evidence="3 4" key="1">
    <citation type="submission" date="2016-10" db="EMBL/GenBank/DDBJ databases">
        <authorList>
            <person name="de Groot N.N."/>
        </authorList>
    </citation>
    <scope>NUCLEOTIDE SEQUENCE [LARGE SCALE GENOMIC DNA]</scope>
    <source>
        <strain evidence="3 4">DSM 13760</strain>
    </source>
</reference>
<sequence>MAEYQLIQFGVIQAYFKIQKGQKTQIKMLTVETGQLGDYRFITEADAHYFTTSLKYPLADLLERMAQLQSYPFSPTEQKLTTDWQGVYHRLDEQLWVEREKKFPMDIWTVNQQFRGVILPNSQKISFLMEVGYPQHPLLAEWEKSVPKIIKEHPYGIQFQQSELVPMRDGVHLSTCVMLPSKGTHFPVIFMRTPYGKEEAMIAHYPYVQLGYAVVLQDVRGRNLSEGDPYIPKIYDQPDGDDTLNWIAAQEWCNGEIGMIGASYGGYVQWAAAASGNPHLKAMVSIVTAGSPFVDLPRKGGTFTSGGIALNFGLASKKFDRTKLMRDDWDELIKIRPIQDIPVKGLGFRIPFVEEQLQHPAYDTFWGKANWHAKKEQIQAPAMVVSGWYDDNYGGTTEALDVVADYPRDKCKIILGPWLHNGNTNRDICGISMGDKAIRHDLDLQYIKWLNHFLMGEENGITAEKSVDYYTIGAGEWKQAETWPPTNIQLETLYFQSNGQANSDIQAGQLVTQQSDTNEVDHYLYDPENPTPHLIDLSENELSCPDDYATVELRPDVLTYTTAPFATAKTVTGSATISFYASSTAVDTDWVVRLCEVTPEGKSIKLADGFLGATFRESFTEPSLLTPNQVYLYEIETARISAEIQAGHALRVSITSSAANYIFPNSNTAEGFNSGINLVAEQTIYHNQQYPSKVVIPIEKD</sequence>
<dbReference type="STRING" id="142588.SAMN04488559_10912"/>
<dbReference type="InterPro" id="IPR013736">
    <property type="entry name" value="Xaa-Pro_dipept_C"/>
</dbReference>
<dbReference type="Gene3D" id="1.10.3020.10">
    <property type="entry name" value="alpha-amino acid ester hydrolase ( Helical cap domain)"/>
    <property type="match status" value="1"/>
</dbReference>
<dbReference type="Gene3D" id="3.40.50.1820">
    <property type="entry name" value="alpha/beta hydrolase"/>
    <property type="match status" value="1"/>
</dbReference>
<dbReference type="NCBIfam" id="TIGR00976">
    <property type="entry name" value="CocE_NonD"/>
    <property type="match status" value="1"/>
</dbReference>
<dbReference type="SUPFAM" id="SSF53474">
    <property type="entry name" value="alpha/beta-Hydrolases"/>
    <property type="match status" value="1"/>
</dbReference>
<dbReference type="PANTHER" id="PTHR43056:SF10">
    <property type="entry name" value="COCE_NOND FAMILY, PUTATIVE (AFU_ORTHOLOGUE AFUA_7G00600)-RELATED"/>
    <property type="match status" value="1"/>
</dbReference>
<dbReference type="GO" id="GO:0008239">
    <property type="term" value="F:dipeptidyl-peptidase activity"/>
    <property type="evidence" value="ECO:0007669"/>
    <property type="project" value="InterPro"/>
</dbReference>
<dbReference type="Gene3D" id="2.60.120.260">
    <property type="entry name" value="Galactose-binding domain-like"/>
    <property type="match status" value="1"/>
</dbReference>
<feature type="domain" description="Xaa-Pro dipeptidyl-peptidase C-terminal" evidence="2">
    <location>
        <begin position="447"/>
        <end position="695"/>
    </location>
</feature>
<dbReference type="OrthoDB" id="319764at2"/>
<evidence type="ECO:0000256" key="1">
    <source>
        <dbReference type="ARBA" id="ARBA00022801"/>
    </source>
</evidence>
<name>A0A1H9SSM7_9LACT</name>
<dbReference type="InterPro" id="IPR005674">
    <property type="entry name" value="CocE/Ser_esterase"/>
</dbReference>
<dbReference type="Proteomes" id="UP000198948">
    <property type="component" value="Unassembled WGS sequence"/>
</dbReference>
<keyword evidence="4" id="KW-1185">Reference proteome</keyword>
<evidence type="ECO:0000259" key="2">
    <source>
        <dbReference type="SMART" id="SM00939"/>
    </source>
</evidence>
<dbReference type="InterPro" id="IPR050585">
    <property type="entry name" value="Xaa-Pro_dipeptidyl-ppase/CocE"/>
</dbReference>
<evidence type="ECO:0000313" key="4">
    <source>
        <dbReference type="Proteomes" id="UP000198948"/>
    </source>
</evidence>
<evidence type="ECO:0000313" key="3">
    <source>
        <dbReference type="EMBL" id="SER88010.1"/>
    </source>
</evidence>
<dbReference type="AlphaFoldDB" id="A0A1H9SSM7"/>
<dbReference type="SMART" id="SM00939">
    <property type="entry name" value="PepX_C"/>
    <property type="match status" value="1"/>
</dbReference>
<dbReference type="EMBL" id="FOHA01000009">
    <property type="protein sequence ID" value="SER88010.1"/>
    <property type="molecule type" value="Genomic_DNA"/>
</dbReference>